<reference evidence="2 3" key="1">
    <citation type="submission" date="2016-10" db="EMBL/GenBank/DDBJ databases">
        <authorList>
            <person name="Varghese N."/>
            <person name="Submissions S."/>
        </authorList>
    </citation>
    <scope>NUCLEOTIDE SEQUENCE [LARGE SCALE GENOMIC DNA]</scope>
    <source>
        <strain evidence="2 3">DSM 16392</strain>
    </source>
</reference>
<evidence type="ECO:0000256" key="1">
    <source>
        <dbReference type="SAM" id="MobiDB-lite"/>
    </source>
</evidence>
<protein>
    <recommendedName>
        <fullName evidence="4">DUF2188 domain-containing protein</fullName>
    </recommendedName>
</protein>
<name>A0A1I3W422_9HYPH</name>
<evidence type="ECO:0000313" key="3">
    <source>
        <dbReference type="Proteomes" id="UP000199598"/>
    </source>
</evidence>
<feature type="compositionally biased region" description="Basic and acidic residues" evidence="1">
    <location>
        <begin position="57"/>
        <end position="81"/>
    </location>
</feature>
<dbReference type="Proteomes" id="UP000199598">
    <property type="component" value="Unassembled WGS sequence"/>
</dbReference>
<accession>A0A1I3W422</accession>
<evidence type="ECO:0008006" key="4">
    <source>
        <dbReference type="Google" id="ProtNLM"/>
    </source>
</evidence>
<dbReference type="RefSeq" id="WP_093516794.1">
    <property type="nucleotide sequence ID" value="NZ_FOSK01000001.1"/>
</dbReference>
<dbReference type="Pfam" id="PF09954">
    <property type="entry name" value="DUF2188"/>
    <property type="match status" value="1"/>
</dbReference>
<feature type="region of interest" description="Disordered" evidence="1">
    <location>
        <begin position="44"/>
        <end position="81"/>
    </location>
</feature>
<dbReference type="InterPro" id="IPR018691">
    <property type="entry name" value="DUF2188"/>
</dbReference>
<comment type="caution">
    <text evidence="2">The sequence shown here is derived from an EMBL/GenBank/DDBJ whole genome shotgun (WGS) entry which is preliminary data.</text>
</comment>
<keyword evidence="3" id="KW-1185">Reference proteome</keyword>
<organism evidence="2 3">
    <name type="scientific">Pseudovibrio ascidiaceicola</name>
    <dbReference type="NCBI Taxonomy" id="285279"/>
    <lineage>
        <taxon>Bacteria</taxon>
        <taxon>Pseudomonadati</taxon>
        <taxon>Pseudomonadota</taxon>
        <taxon>Alphaproteobacteria</taxon>
        <taxon>Hyphomicrobiales</taxon>
        <taxon>Stappiaceae</taxon>
        <taxon>Pseudovibrio</taxon>
    </lineage>
</organism>
<dbReference type="EMBL" id="FOSK01000001">
    <property type="protein sequence ID" value="SFK01171.1"/>
    <property type="molecule type" value="Genomic_DNA"/>
</dbReference>
<proteinExistence type="predicted"/>
<sequence length="81" mass="9095">MSKLRKFFLTKDKDKGDWVLEQEGSDRARRRFLTKAEATAGGVLEGALGSEGGSVRIRKEDGKIQEERTFPRDKDPEKSPG</sequence>
<gene>
    <name evidence="2" type="ORF">SAMN04488518_101752</name>
</gene>
<evidence type="ECO:0000313" key="2">
    <source>
        <dbReference type="EMBL" id="SFK01171.1"/>
    </source>
</evidence>